<sequence length="255" mass="29546">MQHLINITTDGQGSEVVSARDLHSFLEVTERFNSWCSRMFEYGFIENQDFTSVKNFALVNNGAKREIDDYHLTIDTAKEIAMLQRSEKGKEIRQYFIQYEKRSKELIGQLTKPQSDVEILSNAVLIANRLLVEKEQQIQKLAPKAEYVDKVLTSSTGINVTTIAKELGMTAKMLNQKLKEAGVQYENNGHYVLYAKYQHRNLAELKTHHYEKDGKSFTKHYLVWTEVGRVFIHNLFNDDLSWSKPNRPKVVTNRV</sequence>
<dbReference type="InterPro" id="IPR005039">
    <property type="entry name" value="Ant_C"/>
</dbReference>
<protein>
    <submittedName>
        <fullName evidence="3">Phage antirepressor KilAC domain-containing protein</fullName>
    </submittedName>
</protein>
<dbReference type="Proteomes" id="UP001204772">
    <property type="component" value="Unassembled WGS sequence"/>
</dbReference>
<proteinExistence type="predicted"/>
<comment type="caution">
    <text evidence="3">The sequence shown here is derived from an EMBL/GenBank/DDBJ whole genome shotgun (WGS) entry which is preliminary data.</text>
</comment>
<keyword evidence="4" id="KW-1185">Reference proteome</keyword>
<dbReference type="InterPro" id="IPR013557">
    <property type="entry name" value="AntA/B_antirep"/>
</dbReference>
<dbReference type="Pfam" id="PF08346">
    <property type="entry name" value="AntA"/>
    <property type="match status" value="1"/>
</dbReference>
<dbReference type="Pfam" id="PF03374">
    <property type="entry name" value="ANT"/>
    <property type="match status" value="1"/>
</dbReference>
<dbReference type="RefSeq" id="WP_253530685.1">
    <property type="nucleotide sequence ID" value="NZ_JAMZEL010000009.1"/>
</dbReference>
<evidence type="ECO:0000313" key="4">
    <source>
        <dbReference type="Proteomes" id="UP001204772"/>
    </source>
</evidence>
<accession>A0ABT1FSS4</accession>
<feature type="domain" description="Antirepressor protein C-terminal" evidence="1">
    <location>
        <begin position="135"/>
        <end position="237"/>
    </location>
</feature>
<evidence type="ECO:0000259" key="1">
    <source>
        <dbReference type="Pfam" id="PF03374"/>
    </source>
</evidence>
<name>A0ABT1FSS4_9BACT</name>
<evidence type="ECO:0000259" key="2">
    <source>
        <dbReference type="Pfam" id="PF08346"/>
    </source>
</evidence>
<gene>
    <name evidence="3" type="ORF">NCI00_20450</name>
</gene>
<dbReference type="EMBL" id="JAMZEL010000009">
    <property type="protein sequence ID" value="MCP1384818.1"/>
    <property type="molecule type" value="Genomic_DNA"/>
</dbReference>
<feature type="domain" description="AntA/AntB antirepressor" evidence="2">
    <location>
        <begin position="17"/>
        <end position="86"/>
    </location>
</feature>
<organism evidence="3 4">
    <name type="scientific">Runella salmonicolor</name>
    <dbReference type="NCBI Taxonomy" id="2950278"/>
    <lineage>
        <taxon>Bacteria</taxon>
        <taxon>Pseudomonadati</taxon>
        <taxon>Bacteroidota</taxon>
        <taxon>Cytophagia</taxon>
        <taxon>Cytophagales</taxon>
        <taxon>Spirosomataceae</taxon>
        <taxon>Runella</taxon>
    </lineage>
</organism>
<reference evidence="3 4" key="1">
    <citation type="submission" date="2022-06" db="EMBL/GenBank/DDBJ databases">
        <title>Runella sp. S5 genome sequencing.</title>
        <authorList>
            <person name="Park S."/>
        </authorList>
    </citation>
    <scope>NUCLEOTIDE SEQUENCE [LARGE SCALE GENOMIC DNA]</scope>
    <source>
        <strain evidence="3 4">S5</strain>
    </source>
</reference>
<evidence type="ECO:0000313" key="3">
    <source>
        <dbReference type="EMBL" id="MCP1384818.1"/>
    </source>
</evidence>